<dbReference type="SUPFAM" id="SSF161098">
    <property type="entry name" value="MetI-like"/>
    <property type="match status" value="1"/>
</dbReference>
<dbReference type="AlphaFoldDB" id="X1A1D5"/>
<dbReference type="Pfam" id="PF00528">
    <property type="entry name" value="BPD_transp_1"/>
    <property type="match status" value="1"/>
</dbReference>
<dbReference type="GO" id="GO:0055085">
    <property type="term" value="P:transmembrane transport"/>
    <property type="evidence" value="ECO:0007669"/>
    <property type="project" value="InterPro"/>
</dbReference>
<feature type="domain" description="ABC transmembrane type-1" evidence="8">
    <location>
        <begin position="1"/>
        <end position="97"/>
    </location>
</feature>
<keyword evidence="4 7" id="KW-0812">Transmembrane</keyword>
<dbReference type="InterPro" id="IPR000515">
    <property type="entry name" value="MetI-like"/>
</dbReference>
<evidence type="ECO:0000256" key="7">
    <source>
        <dbReference type="SAM" id="Phobius"/>
    </source>
</evidence>
<feature type="transmembrane region" description="Helical" evidence="7">
    <location>
        <begin position="72"/>
        <end position="93"/>
    </location>
</feature>
<evidence type="ECO:0000256" key="2">
    <source>
        <dbReference type="ARBA" id="ARBA00022448"/>
    </source>
</evidence>
<name>X1A1D5_9ZZZZ</name>
<dbReference type="InterPro" id="IPR050366">
    <property type="entry name" value="BP-dependent_transpt_permease"/>
</dbReference>
<evidence type="ECO:0000259" key="8">
    <source>
        <dbReference type="PROSITE" id="PS50928"/>
    </source>
</evidence>
<keyword evidence="3" id="KW-1003">Cell membrane</keyword>
<keyword evidence="5 7" id="KW-1133">Transmembrane helix</keyword>
<dbReference type="CDD" id="cd06261">
    <property type="entry name" value="TM_PBP2"/>
    <property type="match status" value="1"/>
</dbReference>
<dbReference type="InterPro" id="IPR035906">
    <property type="entry name" value="MetI-like_sf"/>
</dbReference>
<dbReference type="PROSITE" id="PS50928">
    <property type="entry name" value="ABC_TM1"/>
    <property type="match status" value="1"/>
</dbReference>
<dbReference type="Gene3D" id="1.10.3720.10">
    <property type="entry name" value="MetI-like"/>
    <property type="match status" value="1"/>
</dbReference>
<dbReference type="EMBL" id="BART01014574">
    <property type="protein sequence ID" value="GAG75579.1"/>
    <property type="molecule type" value="Genomic_DNA"/>
</dbReference>
<evidence type="ECO:0000256" key="3">
    <source>
        <dbReference type="ARBA" id="ARBA00022475"/>
    </source>
</evidence>
<evidence type="ECO:0000256" key="4">
    <source>
        <dbReference type="ARBA" id="ARBA00022692"/>
    </source>
</evidence>
<protein>
    <recommendedName>
        <fullName evidence="8">ABC transmembrane type-1 domain-containing protein</fullName>
    </recommendedName>
</protein>
<organism evidence="9">
    <name type="scientific">marine sediment metagenome</name>
    <dbReference type="NCBI Taxonomy" id="412755"/>
    <lineage>
        <taxon>unclassified sequences</taxon>
        <taxon>metagenomes</taxon>
        <taxon>ecological metagenomes</taxon>
    </lineage>
</organism>
<comment type="subcellular location">
    <subcellularLocation>
        <location evidence="1">Cell membrane</location>
        <topology evidence="1">Multi-pass membrane protein</topology>
    </subcellularLocation>
</comment>
<proteinExistence type="predicted"/>
<evidence type="ECO:0000256" key="1">
    <source>
        <dbReference type="ARBA" id="ARBA00004651"/>
    </source>
</evidence>
<dbReference type="GO" id="GO:0005886">
    <property type="term" value="C:plasma membrane"/>
    <property type="evidence" value="ECO:0007669"/>
    <property type="project" value="UniProtKB-SubCell"/>
</dbReference>
<gene>
    <name evidence="9" type="ORF">S01H4_28954</name>
</gene>
<keyword evidence="2" id="KW-0813">Transport</keyword>
<sequence length="112" mass="12006">DYIMASISLGSSNSRIMFRHILHNSLPPLIVLITMQIGVAILAEAGLSYLGVGISPPTASWGAMVNDGFPYLITNPLLSFVPGLSIMIVVFAFNMVGDGLRDAFDPRLRGTL</sequence>
<evidence type="ECO:0000313" key="9">
    <source>
        <dbReference type="EMBL" id="GAG75579.1"/>
    </source>
</evidence>
<reference evidence="9" key="1">
    <citation type="journal article" date="2014" name="Front. Microbiol.">
        <title>High frequency of phylogenetically diverse reductive dehalogenase-homologous genes in deep subseafloor sedimentary metagenomes.</title>
        <authorList>
            <person name="Kawai M."/>
            <person name="Futagami T."/>
            <person name="Toyoda A."/>
            <person name="Takaki Y."/>
            <person name="Nishi S."/>
            <person name="Hori S."/>
            <person name="Arai W."/>
            <person name="Tsubouchi T."/>
            <person name="Morono Y."/>
            <person name="Uchiyama I."/>
            <person name="Ito T."/>
            <person name="Fujiyama A."/>
            <person name="Inagaki F."/>
            <person name="Takami H."/>
        </authorList>
    </citation>
    <scope>NUCLEOTIDE SEQUENCE</scope>
    <source>
        <strain evidence="9">Expedition CK06-06</strain>
    </source>
</reference>
<feature type="non-terminal residue" evidence="9">
    <location>
        <position position="1"/>
    </location>
</feature>
<accession>X1A1D5</accession>
<dbReference type="PANTHER" id="PTHR43386:SF1">
    <property type="entry name" value="D,D-DIPEPTIDE TRANSPORT SYSTEM PERMEASE PROTEIN DDPC-RELATED"/>
    <property type="match status" value="1"/>
</dbReference>
<evidence type="ECO:0000256" key="6">
    <source>
        <dbReference type="ARBA" id="ARBA00023136"/>
    </source>
</evidence>
<feature type="transmembrane region" description="Helical" evidence="7">
    <location>
        <begin position="29"/>
        <end position="52"/>
    </location>
</feature>
<keyword evidence="6 7" id="KW-0472">Membrane</keyword>
<evidence type="ECO:0000256" key="5">
    <source>
        <dbReference type="ARBA" id="ARBA00022989"/>
    </source>
</evidence>
<dbReference type="PANTHER" id="PTHR43386">
    <property type="entry name" value="OLIGOPEPTIDE TRANSPORT SYSTEM PERMEASE PROTEIN APPC"/>
    <property type="match status" value="1"/>
</dbReference>
<comment type="caution">
    <text evidence="9">The sequence shown here is derived from an EMBL/GenBank/DDBJ whole genome shotgun (WGS) entry which is preliminary data.</text>
</comment>